<gene>
    <name evidence="2" type="ORF">ALOHA_HF4000APKG8I13ctg1g6</name>
</gene>
<feature type="transmembrane region" description="Helical" evidence="1">
    <location>
        <begin position="23"/>
        <end position="46"/>
    </location>
</feature>
<keyword evidence="1" id="KW-1133">Transmembrane helix</keyword>
<keyword evidence="1" id="KW-0472">Membrane</keyword>
<evidence type="ECO:0000256" key="1">
    <source>
        <dbReference type="SAM" id="Phobius"/>
    </source>
</evidence>
<reference evidence="2" key="1">
    <citation type="journal article" date="2008" name="ISME J.">
        <title>Genomic patterns of recombination, clonal divergence and environment in marine microbial populations.</title>
        <authorList>
            <person name="Konstantinidis K.T."/>
            <person name="Delong E.F."/>
        </authorList>
    </citation>
    <scope>NUCLEOTIDE SEQUENCE</scope>
</reference>
<dbReference type="AlphaFoldDB" id="B3TAX8"/>
<organism evidence="2">
    <name type="scientific">uncultured marine crenarchaeote HF4000_APKG8I13</name>
    <dbReference type="NCBI Taxonomy" id="455606"/>
    <lineage>
        <taxon>Archaea</taxon>
        <taxon>Nitrososphaerota</taxon>
        <taxon>Nitrososphaeria</taxon>
        <taxon>Nitrosopumilales</taxon>
        <taxon>environmental samples</taxon>
    </lineage>
</organism>
<name>B3TAX8_9ARCH</name>
<keyword evidence="1" id="KW-0812">Transmembrane</keyword>
<dbReference type="EMBL" id="EU016657">
    <property type="protein sequence ID" value="ABZ09737.1"/>
    <property type="molecule type" value="Genomic_DNA"/>
</dbReference>
<accession>B3TAX8</accession>
<sequence>MPSSFAVCVCNFLMAVSTRGFKALLGLIIVPILSVIPGCCGFDHLFESEVIVNWF</sequence>
<proteinExistence type="predicted"/>
<evidence type="ECO:0000313" key="2">
    <source>
        <dbReference type="EMBL" id="ABZ09737.1"/>
    </source>
</evidence>
<protein>
    <submittedName>
        <fullName evidence="2">Uncharacterized protein</fullName>
    </submittedName>
</protein>